<sequence length="72" mass="8129">MSQFQVKVGGHEIGVTQSDENTFIVRLPDKTIHLVRKQDNEGANHWFEEGKDNETPQLSDLGTAIEKHLLSN</sequence>
<gene>
    <name evidence="1" type="ORF">SAMN05660909_02887</name>
</gene>
<dbReference type="EMBL" id="FNRL01000012">
    <property type="protein sequence ID" value="SEA66318.1"/>
    <property type="molecule type" value="Genomic_DNA"/>
</dbReference>
<evidence type="ECO:0000313" key="1">
    <source>
        <dbReference type="EMBL" id="SEA66318.1"/>
    </source>
</evidence>
<protein>
    <submittedName>
        <fullName evidence="1">Uncharacterized protein</fullName>
    </submittedName>
</protein>
<dbReference type="AlphaFoldDB" id="A0A1H4D157"/>
<name>A0A1H4D157_9BACT</name>
<dbReference type="RefSeq" id="WP_089762636.1">
    <property type="nucleotide sequence ID" value="NZ_BKAT01000018.1"/>
</dbReference>
<dbReference type="OrthoDB" id="676314at2"/>
<accession>A0A1H4D157</accession>
<organism evidence="1 2">
    <name type="scientific">Chitinophaga terrae</name>
    <name type="common">ex Kim and Jung 2007</name>
    <dbReference type="NCBI Taxonomy" id="408074"/>
    <lineage>
        <taxon>Bacteria</taxon>
        <taxon>Pseudomonadati</taxon>
        <taxon>Bacteroidota</taxon>
        <taxon>Chitinophagia</taxon>
        <taxon>Chitinophagales</taxon>
        <taxon>Chitinophagaceae</taxon>
        <taxon>Chitinophaga</taxon>
    </lineage>
</organism>
<dbReference type="Proteomes" id="UP000199656">
    <property type="component" value="Unassembled WGS sequence"/>
</dbReference>
<proteinExistence type="predicted"/>
<dbReference type="STRING" id="408074.SAMN05660909_02887"/>
<keyword evidence="2" id="KW-1185">Reference proteome</keyword>
<evidence type="ECO:0000313" key="2">
    <source>
        <dbReference type="Proteomes" id="UP000199656"/>
    </source>
</evidence>
<reference evidence="2" key="1">
    <citation type="submission" date="2016-10" db="EMBL/GenBank/DDBJ databases">
        <authorList>
            <person name="Varghese N."/>
            <person name="Submissions S."/>
        </authorList>
    </citation>
    <scope>NUCLEOTIDE SEQUENCE [LARGE SCALE GENOMIC DNA]</scope>
    <source>
        <strain evidence="2">DSM 23920</strain>
    </source>
</reference>